<gene>
    <name evidence="2" type="ORF">MMEN_LOCUS9898</name>
</gene>
<keyword evidence="3" id="KW-1185">Reference proteome</keyword>
<evidence type="ECO:0000256" key="1">
    <source>
        <dbReference type="SAM" id="MobiDB-lite"/>
    </source>
</evidence>
<feature type="compositionally biased region" description="Polar residues" evidence="1">
    <location>
        <begin position="1"/>
        <end position="16"/>
    </location>
</feature>
<feature type="compositionally biased region" description="Basic residues" evidence="1">
    <location>
        <begin position="132"/>
        <end position="142"/>
    </location>
</feature>
<feature type="region of interest" description="Disordered" evidence="1">
    <location>
        <begin position="94"/>
        <end position="142"/>
    </location>
</feature>
<dbReference type="AlphaFoldDB" id="A0A8S4AWJ3"/>
<proteinExistence type="predicted"/>
<accession>A0A8S4AWJ3</accession>
<reference evidence="2" key="1">
    <citation type="submission" date="2021-05" db="EMBL/GenBank/DDBJ databases">
        <authorList>
            <person name="Tigano A."/>
        </authorList>
    </citation>
    <scope>NUCLEOTIDE SEQUENCE</scope>
</reference>
<dbReference type="Proteomes" id="UP000677803">
    <property type="component" value="Unassembled WGS sequence"/>
</dbReference>
<evidence type="ECO:0000313" key="3">
    <source>
        <dbReference type="Proteomes" id="UP000677803"/>
    </source>
</evidence>
<dbReference type="EMBL" id="CAJRST010010001">
    <property type="protein sequence ID" value="CAG5911126.1"/>
    <property type="molecule type" value="Genomic_DNA"/>
</dbReference>
<organism evidence="2 3">
    <name type="scientific">Menidia menidia</name>
    <name type="common">Atlantic silverside</name>
    <dbReference type="NCBI Taxonomy" id="238744"/>
    <lineage>
        <taxon>Eukaryota</taxon>
        <taxon>Metazoa</taxon>
        <taxon>Chordata</taxon>
        <taxon>Craniata</taxon>
        <taxon>Vertebrata</taxon>
        <taxon>Euteleostomi</taxon>
        <taxon>Actinopterygii</taxon>
        <taxon>Neopterygii</taxon>
        <taxon>Teleostei</taxon>
        <taxon>Neoteleostei</taxon>
        <taxon>Acanthomorphata</taxon>
        <taxon>Ovalentaria</taxon>
        <taxon>Atherinomorphae</taxon>
        <taxon>Atheriniformes</taxon>
        <taxon>Atherinopsidae</taxon>
        <taxon>Menidiinae</taxon>
        <taxon>Menidia</taxon>
    </lineage>
</organism>
<feature type="region of interest" description="Disordered" evidence="1">
    <location>
        <begin position="1"/>
        <end position="38"/>
    </location>
</feature>
<evidence type="ECO:0000313" key="2">
    <source>
        <dbReference type="EMBL" id="CAG5911126.1"/>
    </source>
</evidence>
<sequence length="142" mass="15365">MSGKNSKSRYTIQTQLRPGLQAATAASGEPSAPAEVASTHANLDTTALKLELLAALRKDIADIFKKQLQATLEDALSTIKLDLQAVKTELASDKAATDATMSKLKEPHSCLEVRISPRPVPRNRRGPPPDRRARHCHTCSSL</sequence>
<protein>
    <submittedName>
        <fullName evidence="2">(Atlantic silverside) hypothetical protein</fullName>
    </submittedName>
</protein>
<comment type="caution">
    <text evidence="2">The sequence shown here is derived from an EMBL/GenBank/DDBJ whole genome shotgun (WGS) entry which is preliminary data.</text>
</comment>
<name>A0A8S4AWJ3_9TELE</name>
<dbReference type="OrthoDB" id="10534644at2759"/>